<dbReference type="HOGENOM" id="CLU_3071514_0_0_1"/>
<dbReference type="EnsemblPlants" id="Bo01463s010.1">
    <property type="protein sequence ID" value="Bo01463s010.1"/>
    <property type="gene ID" value="Bo01463s010"/>
</dbReference>
<reference evidence="1" key="1">
    <citation type="journal article" date="2014" name="Genome Biol.">
        <title>Transcriptome and methylome profiling reveals relics of genome dominance in the mesopolyploid Brassica oleracea.</title>
        <authorList>
            <person name="Parkin I.A."/>
            <person name="Koh C."/>
            <person name="Tang H."/>
            <person name="Robinson S.J."/>
            <person name="Kagale S."/>
            <person name="Clarke W.E."/>
            <person name="Town C.D."/>
            <person name="Nixon J."/>
            <person name="Krishnakumar V."/>
            <person name="Bidwell S.L."/>
            <person name="Denoeud F."/>
            <person name="Belcram H."/>
            <person name="Links M.G."/>
            <person name="Just J."/>
            <person name="Clarke C."/>
            <person name="Bender T."/>
            <person name="Huebert T."/>
            <person name="Mason A.S."/>
            <person name="Pires J.C."/>
            <person name="Barker G."/>
            <person name="Moore J."/>
            <person name="Walley P.G."/>
            <person name="Manoli S."/>
            <person name="Batley J."/>
            <person name="Edwards D."/>
            <person name="Nelson M.N."/>
            <person name="Wang X."/>
            <person name="Paterson A.H."/>
            <person name="King G."/>
            <person name="Bancroft I."/>
            <person name="Chalhoub B."/>
            <person name="Sharpe A.G."/>
        </authorList>
    </citation>
    <scope>NUCLEOTIDE SEQUENCE [LARGE SCALE GENOMIC DNA]</scope>
    <source>
        <strain evidence="1">cv. TO1000</strain>
    </source>
</reference>
<keyword evidence="2" id="KW-1185">Reference proteome</keyword>
<name>A0A0D2ZV22_BRAOL</name>
<accession>A0A0D2ZV22</accession>
<dbReference type="AlphaFoldDB" id="A0A0D2ZV22"/>
<reference evidence="1" key="2">
    <citation type="submission" date="2015-06" db="UniProtKB">
        <authorList>
            <consortium name="EnsemblPlants"/>
        </authorList>
    </citation>
    <scope>IDENTIFICATION</scope>
</reference>
<dbReference type="Gramene" id="Bo01463s010.1">
    <property type="protein sequence ID" value="Bo01463s010.1"/>
    <property type="gene ID" value="Bo01463s010"/>
</dbReference>
<evidence type="ECO:0000313" key="1">
    <source>
        <dbReference type="EnsemblPlants" id="Bo01463s010.1"/>
    </source>
</evidence>
<protein>
    <submittedName>
        <fullName evidence="1">Uncharacterized protein</fullName>
    </submittedName>
</protein>
<sequence length="53" mass="5908">MIRPFILQVLTPSRRIVFSPVAIIHCSIQSTSNKMFSPLASPRQRVSGVAQIK</sequence>
<organism evidence="1 2">
    <name type="scientific">Brassica oleracea var. oleracea</name>
    <dbReference type="NCBI Taxonomy" id="109376"/>
    <lineage>
        <taxon>Eukaryota</taxon>
        <taxon>Viridiplantae</taxon>
        <taxon>Streptophyta</taxon>
        <taxon>Embryophyta</taxon>
        <taxon>Tracheophyta</taxon>
        <taxon>Spermatophyta</taxon>
        <taxon>Magnoliopsida</taxon>
        <taxon>eudicotyledons</taxon>
        <taxon>Gunneridae</taxon>
        <taxon>Pentapetalae</taxon>
        <taxon>rosids</taxon>
        <taxon>malvids</taxon>
        <taxon>Brassicales</taxon>
        <taxon>Brassicaceae</taxon>
        <taxon>Brassiceae</taxon>
        <taxon>Brassica</taxon>
    </lineage>
</organism>
<evidence type="ECO:0000313" key="2">
    <source>
        <dbReference type="Proteomes" id="UP000032141"/>
    </source>
</evidence>
<proteinExistence type="predicted"/>
<dbReference type="Proteomes" id="UP000032141">
    <property type="component" value="Unassembled WGS sequence"/>
</dbReference>